<reference evidence="1 2" key="1">
    <citation type="submission" date="2018-04" db="EMBL/GenBank/DDBJ databases">
        <authorList>
            <person name="Vogel A."/>
        </authorList>
    </citation>
    <scope>NUCLEOTIDE SEQUENCE [LARGE SCALE GENOMIC DNA]</scope>
</reference>
<evidence type="ECO:0000313" key="2">
    <source>
        <dbReference type="Proteomes" id="UP000595140"/>
    </source>
</evidence>
<gene>
    <name evidence="1" type="ORF">CCAM_LOCUS26747</name>
</gene>
<evidence type="ECO:0000313" key="1">
    <source>
        <dbReference type="EMBL" id="VFQ84971.1"/>
    </source>
</evidence>
<organism evidence="1 2">
    <name type="scientific">Cuscuta campestris</name>
    <dbReference type="NCBI Taxonomy" id="132261"/>
    <lineage>
        <taxon>Eukaryota</taxon>
        <taxon>Viridiplantae</taxon>
        <taxon>Streptophyta</taxon>
        <taxon>Embryophyta</taxon>
        <taxon>Tracheophyta</taxon>
        <taxon>Spermatophyta</taxon>
        <taxon>Magnoliopsida</taxon>
        <taxon>eudicotyledons</taxon>
        <taxon>Gunneridae</taxon>
        <taxon>Pentapetalae</taxon>
        <taxon>asterids</taxon>
        <taxon>lamiids</taxon>
        <taxon>Solanales</taxon>
        <taxon>Convolvulaceae</taxon>
        <taxon>Cuscuteae</taxon>
        <taxon>Cuscuta</taxon>
        <taxon>Cuscuta subgen. Grammica</taxon>
        <taxon>Cuscuta sect. Cleistogrammica</taxon>
    </lineage>
</organism>
<keyword evidence="2" id="KW-1185">Reference proteome</keyword>
<protein>
    <submittedName>
        <fullName evidence="1">Uncharacterized protein</fullName>
    </submittedName>
</protein>
<proteinExistence type="predicted"/>
<name>A0A484M865_9ASTE</name>
<sequence length="156" mass="16202">MLNVEEVADEAAVAVGIGPGAVASNSAVLGDSSLVTVDCTTTVTLAVDRSLQEDQTARVVDNTTNQVLFKGPCEHGLHSIPSSIPYVVINAVKMCWYGVYSATALQWQPRFTGKGLRPHNEGLQVVCYEGLPIHLRKISGHAGDGGARGAGAAGAC</sequence>
<accession>A0A484M865</accession>
<dbReference type="EMBL" id="OOIL02002808">
    <property type="protein sequence ID" value="VFQ84971.1"/>
    <property type="molecule type" value="Genomic_DNA"/>
</dbReference>
<dbReference type="Proteomes" id="UP000595140">
    <property type="component" value="Unassembled WGS sequence"/>
</dbReference>
<dbReference type="AlphaFoldDB" id="A0A484M865"/>